<feature type="region of interest" description="Disordered" evidence="1">
    <location>
        <begin position="220"/>
        <end position="286"/>
    </location>
</feature>
<reference evidence="4" key="1">
    <citation type="journal article" date="2010" name="Nature">
        <title>The Amphimedon queenslandica genome and the evolution of animal complexity.</title>
        <authorList>
            <person name="Srivastava M."/>
            <person name="Simakov O."/>
            <person name="Chapman J."/>
            <person name="Fahey B."/>
            <person name="Gauthier M.E."/>
            <person name="Mitros T."/>
            <person name="Richards G.S."/>
            <person name="Conaco C."/>
            <person name="Dacre M."/>
            <person name="Hellsten U."/>
            <person name="Larroux C."/>
            <person name="Putnam N.H."/>
            <person name="Stanke M."/>
            <person name="Adamska M."/>
            <person name="Darling A."/>
            <person name="Degnan S.M."/>
            <person name="Oakley T.H."/>
            <person name="Plachetzki D.C."/>
            <person name="Zhai Y."/>
            <person name="Adamski M."/>
            <person name="Calcino A."/>
            <person name="Cummins S.F."/>
            <person name="Goodstein D.M."/>
            <person name="Harris C."/>
            <person name="Jackson D.J."/>
            <person name="Leys S.P."/>
            <person name="Shu S."/>
            <person name="Woodcroft B.J."/>
            <person name="Vervoort M."/>
            <person name="Kosik K.S."/>
            <person name="Manning G."/>
            <person name="Degnan B.M."/>
            <person name="Rokhsar D.S."/>
        </authorList>
    </citation>
    <scope>NUCLEOTIDE SEQUENCE [LARGE SCALE GENOMIC DNA]</scope>
</reference>
<dbReference type="PANTHER" id="PTHR12436">
    <property type="entry name" value="80 KDA MCM3-ASSOCIATED PROTEIN"/>
    <property type="match status" value="1"/>
</dbReference>
<organism evidence="3 4">
    <name type="scientific">Amphimedon queenslandica</name>
    <name type="common">Sponge</name>
    <dbReference type="NCBI Taxonomy" id="400682"/>
    <lineage>
        <taxon>Eukaryota</taxon>
        <taxon>Metazoa</taxon>
        <taxon>Porifera</taxon>
        <taxon>Demospongiae</taxon>
        <taxon>Heteroscleromorpha</taxon>
        <taxon>Haplosclerida</taxon>
        <taxon>Niphatidae</taxon>
        <taxon>Amphimedon</taxon>
    </lineage>
</organism>
<dbReference type="KEGG" id="aqu:100638986"/>
<dbReference type="EnsemblMetazoa" id="XM_019998186.1">
    <property type="protein sequence ID" value="XP_019853745.1"/>
    <property type="gene ID" value="LOC100638986"/>
</dbReference>
<evidence type="ECO:0000313" key="3">
    <source>
        <dbReference type="EnsemblMetazoa" id="XP_019853745.1"/>
    </source>
</evidence>
<protein>
    <recommendedName>
        <fullName evidence="2">PCI domain-containing protein</fullName>
    </recommendedName>
</protein>
<dbReference type="Proteomes" id="UP000007879">
    <property type="component" value="Unassembled WGS sequence"/>
</dbReference>
<feature type="compositionally biased region" description="Basic residues" evidence="1">
    <location>
        <begin position="256"/>
        <end position="266"/>
    </location>
</feature>
<keyword evidence="4" id="KW-1185">Reference proteome</keyword>
<dbReference type="PANTHER" id="PTHR12436:SF4">
    <property type="entry name" value="LEUKOCYTE RECEPTOR CLUSTER MEMBER 8"/>
    <property type="match status" value="1"/>
</dbReference>
<accession>A0AAN0J9M9</accession>
<dbReference type="InterPro" id="IPR045107">
    <property type="entry name" value="SAC3/GANP/THP3"/>
</dbReference>
<dbReference type="RefSeq" id="XP_019853745.1">
    <property type="nucleotide sequence ID" value="XM_019998186.1"/>
</dbReference>
<evidence type="ECO:0000313" key="4">
    <source>
        <dbReference type="Proteomes" id="UP000007879"/>
    </source>
</evidence>
<dbReference type="Gene3D" id="1.25.40.990">
    <property type="match status" value="1"/>
</dbReference>
<evidence type="ECO:0000259" key="2">
    <source>
        <dbReference type="PROSITE" id="PS50250"/>
    </source>
</evidence>
<dbReference type="GeneID" id="100638986"/>
<dbReference type="Pfam" id="PF03399">
    <property type="entry name" value="SAC3_GANP"/>
    <property type="match status" value="1"/>
</dbReference>
<evidence type="ECO:0000256" key="1">
    <source>
        <dbReference type="SAM" id="MobiDB-lite"/>
    </source>
</evidence>
<name>A0AAN0J9M9_AMPQE</name>
<sequence>MPTQPYYYYQPYYYQTTPTNYSATPTNYSTTPTNYSAPPTNYQSNPISYEATPTSAAVSQSTTSWNPVAWQPASQATPTRGGEWPQWSGHRFSMRGRGRGSRGRGSSGRGGVSSDKPSRWDTPTNNKGDNYSSVPPPNSLTTPSPATPTESIKKTDDANTPAKDWPPGLQEYMVRSFESCSSEEEKSQVEKYLQIEINQMFRDKRVWTVDWSSEPLPLDKLKRQAQKRKSRWDTPSPLSVATPSPPNVTTPSTTSKRGKKGKRGRGGRFSADRSIPPDLSEEDKVKVGQRAARFAKGSEGNKKFKAKLSIEELLKTVSVSGEECDWESFCIEGTSTNLEKQYLRLTSAPDPRTIRPQAILSQSLSLVLEKNEQGRDYRYICEQFKSIRQDLTIQGIRNQFTVQVYESHGRIALKNGDWSEFNQCQSQLNSLYGEGLFGSKAEFLAYKILYHMMTSETAEFVGLFCDITRDLAAEPAVKHALNMLRAWSTGNYYRFFRLYRTLPNQGRYLVDLFIERERKSALRIMSKAYRPTLSIDYISSILSFSSLEECRKFLRESCGAVLDPGSLSIDCRLTFNKLAAKS</sequence>
<proteinExistence type="predicted"/>
<dbReference type="PROSITE" id="PS50250">
    <property type="entry name" value="PCI"/>
    <property type="match status" value="1"/>
</dbReference>
<feature type="region of interest" description="Disordered" evidence="1">
    <location>
        <begin position="72"/>
        <end position="168"/>
    </location>
</feature>
<feature type="domain" description="PCI" evidence="2">
    <location>
        <begin position="417"/>
        <end position="582"/>
    </location>
</feature>
<dbReference type="InterPro" id="IPR000717">
    <property type="entry name" value="PCI_dom"/>
</dbReference>
<feature type="compositionally biased region" description="Polar residues" evidence="1">
    <location>
        <begin position="121"/>
        <end position="150"/>
    </location>
</feature>
<dbReference type="GO" id="GO:0005634">
    <property type="term" value="C:nucleus"/>
    <property type="evidence" value="ECO:0007669"/>
    <property type="project" value="TreeGrafter"/>
</dbReference>
<feature type="compositionally biased region" description="Basic residues" evidence="1">
    <location>
        <begin position="92"/>
        <end position="102"/>
    </location>
</feature>
<dbReference type="InterPro" id="IPR005062">
    <property type="entry name" value="SAC3/GANP/THP3_conserved"/>
</dbReference>
<dbReference type="AlphaFoldDB" id="A0AAN0J9M9"/>
<reference evidence="3" key="2">
    <citation type="submission" date="2024-06" db="UniProtKB">
        <authorList>
            <consortium name="EnsemblMetazoa"/>
        </authorList>
    </citation>
    <scope>IDENTIFICATION</scope>
</reference>